<keyword evidence="2" id="KW-1003">Cell membrane</keyword>
<evidence type="ECO:0000256" key="1">
    <source>
        <dbReference type="ARBA" id="ARBA00004651"/>
    </source>
</evidence>
<dbReference type="KEGG" id="cpor:BED41_06440"/>
<feature type="transmembrane region" description="Helical" evidence="6">
    <location>
        <begin position="506"/>
        <end position="525"/>
    </location>
</feature>
<feature type="transmembrane region" description="Helical" evidence="6">
    <location>
        <begin position="385"/>
        <end position="406"/>
    </location>
</feature>
<evidence type="ECO:0000256" key="2">
    <source>
        <dbReference type="ARBA" id="ARBA00022475"/>
    </source>
</evidence>
<dbReference type="GO" id="GO:0005886">
    <property type="term" value="C:plasma membrane"/>
    <property type="evidence" value="ECO:0007669"/>
    <property type="project" value="UniProtKB-SubCell"/>
</dbReference>
<feature type="transmembrane region" description="Helical" evidence="6">
    <location>
        <begin position="317"/>
        <end position="337"/>
    </location>
</feature>
<dbReference type="STRING" id="1197717.BED41_06440"/>
<accession>A0A1B2I447</accession>
<name>A0A1B2I447_9BACT</name>
<feature type="transmembrane region" description="Helical" evidence="6">
    <location>
        <begin position="460"/>
        <end position="485"/>
    </location>
</feature>
<evidence type="ECO:0000256" key="5">
    <source>
        <dbReference type="ARBA" id="ARBA00023136"/>
    </source>
</evidence>
<organism evidence="7 8">
    <name type="scientific">Cloacibacillus porcorum</name>
    <dbReference type="NCBI Taxonomy" id="1197717"/>
    <lineage>
        <taxon>Bacteria</taxon>
        <taxon>Thermotogati</taxon>
        <taxon>Synergistota</taxon>
        <taxon>Synergistia</taxon>
        <taxon>Synergistales</taxon>
        <taxon>Synergistaceae</taxon>
        <taxon>Cloacibacillus</taxon>
    </lineage>
</organism>
<keyword evidence="4 6" id="KW-1133">Transmembrane helix</keyword>
<feature type="transmembrane region" description="Helical" evidence="6">
    <location>
        <begin position="35"/>
        <end position="56"/>
    </location>
</feature>
<feature type="transmembrane region" description="Helical" evidence="6">
    <location>
        <begin position="187"/>
        <end position="205"/>
    </location>
</feature>
<dbReference type="PANTHER" id="PTHR42703">
    <property type="entry name" value="NADH DEHYDROGENASE"/>
    <property type="match status" value="1"/>
</dbReference>
<evidence type="ECO:0000256" key="3">
    <source>
        <dbReference type="ARBA" id="ARBA00022692"/>
    </source>
</evidence>
<protein>
    <recommendedName>
        <fullName evidence="9">NADH:quinone oxidoreductase/Mrp antiporter membrane subunit domain-containing protein</fullName>
    </recommendedName>
</protein>
<reference evidence="7" key="1">
    <citation type="submission" date="2016-08" db="EMBL/GenBank/DDBJ databases">
        <title>Complete genome of Cloacibacillus porcorum.</title>
        <authorList>
            <person name="Looft T."/>
            <person name="Bayles D.O."/>
            <person name="Alt D.P."/>
        </authorList>
    </citation>
    <scope>NUCLEOTIDE SEQUENCE [LARGE SCALE GENOMIC DNA]</scope>
    <source>
        <strain evidence="7">CL-84</strain>
    </source>
</reference>
<keyword evidence="5 6" id="KW-0472">Membrane</keyword>
<feature type="transmembrane region" description="Helical" evidence="6">
    <location>
        <begin position="77"/>
        <end position="97"/>
    </location>
</feature>
<dbReference type="PANTHER" id="PTHR42703:SF1">
    <property type="entry name" value="NA(+)_H(+) ANTIPORTER SUBUNIT D1"/>
    <property type="match status" value="1"/>
</dbReference>
<dbReference type="InterPro" id="IPR050586">
    <property type="entry name" value="CPA3_Na-H_Antiporter_D"/>
</dbReference>
<feature type="transmembrane region" description="Helical" evidence="6">
    <location>
        <begin position="258"/>
        <end position="274"/>
    </location>
</feature>
<keyword evidence="8" id="KW-1185">Reference proteome</keyword>
<evidence type="ECO:0000313" key="7">
    <source>
        <dbReference type="EMBL" id="ANZ44758.1"/>
    </source>
</evidence>
<evidence type="ECO:0000256" key="6">
    <source>
        <dbReference type="SAM" id="Phobius"/>
    </source>
</evidence>
<feature type="transmembrane region" description="Helical" evidence="6">
    <location>
        <begin position="217"/>
        <end position="238"/>
    </location>
</feature>
<feature type="transmembrane region" description="Helical" evidence="6">
    <location>
        <begin position="132"/>
        <end position="153"/>
    </location>
</feature>
<feature type="transmembrane region" description="Helical" evidence="6">
    <location>
        <begin position="427"/>
        <end position="448"/>
    </location>
</feature>
<sequence>MWFPNSRLRRSARNTSYKKFGEPMNFLLLFKSMPLPLLTLILPFAGAGCYGLLLLYNRFFSRWTGRALVLPKILYKLPFLVLLVAGTVLSSLVWMNVSGSYSPLYVFTNTGWSSVLTGESVKNAQAVLRIDAFGAISAALMSFVALTAGIRALADRQNVITPRKVVFFLLTCTGIQGIFYLNSLMLLFVFLLLTQLGVTGLYSNFATKRREDGESVFYYVSRVLLLAMFLAGVVILRVKYGTGNINMIATRIAPANDTLWAFIFLVVPLLYIFVKPSPYLPDASRNCFFGIRTQASLFVAFRVIFSLYGPMQGLQKVPMLFILLGFASVMLALVLSCGAKDPERFMNSMVFYMKGMILISIGIAMDGTFSAERAALYGVSAIEAMISLWLVFLPISAALAIITVFLKQRYEERELWQEGALLKRIPFTAFSLFIVIAILGGLPPFIGYSGKQLLFRSANFMSPLVLTALFLFTVAMLLTGLRFLIALTIGKVSQKQDFNFSGEVTIAFPLFLLLMLFITTTVLPGELFEESVAPSVESLINRTTPANLFSVEVDE</sequence>
<evidence type="ECO:0000256" key="4">
    <source>
        <dbReference type="ARBA" id="ARBA00022989"/>
    </source>
</evidence>
<feature type="transmembrane region" description="Helical" evidence="6">
    <location>
        <begin position="349"/>
        <end position="365"/>
    </location>
</feature>
<dbReference type="AlphaFoldDB" id="A0A1B2I447"/>
<dbReference type="Proteomes" id="UP000093044">
    <property type="component" value="Chromosome"/>
</dbReference>
<comment type="subcellular location">
    <subcellularLocation>
        <location evidence="1">Cell membrane</location>
        <topology evidence="1">Multi-pass membrane protein</topology>
    </subcellularLocation>
</comment>
<proteinExistence type="predicted"/>
<dbReference type="EMBL" id="CP016757">
    <property type="protein sequence ID" value="ANZ44758.1"/>
    <property type="molecule type" value="Genomic_DNA"/>
</dbReference>
<keyword evidence="3 6" id="KW-0812">Transmembrane</keyword>
<evidence type="ECO:0000313" key="8">
    <source>
        <dbReference type="Proteomes" id="UP000093044"/>
    </source>
</evidence>
<evidence type="ECO:0008006" key="9">
    <source>
        <dbReference type="Google" id="ProtNLM"/>
    </source>
</evidence>
<gene>
    <name evidence="7" type="ORF">BED41_06440</name>
</gene>